<feature type="transmembrane region" description="Helical" evidence="1">
    <location>
        <begin position="37"/>
        <end position="67"/>
    </location>
</feature>
<keyword evidence="3" id="KW-1185">Reference proteome</keyword>
<sequence>MEFSPEYVGYLASLLLMISFALKNVKLLRMVNTVGCIVFVIYGIMLSAWPIVITNGFIAAINIFYLVKDKK</sequence>
<evidence type="ECO:0000256" key="1">
    <source>
        <dbReference type="SAM" id="Phobius"/>
    </source>
</evidence>
<evidence type="ECO:0000313" key="2">
    <source>
        <dbReference type="EMBL" id="NME70012.1"/>
    </source>
</evidence>
<name>A0A7X9RWI1_9BACT</name>
<feature type="transmembrane region" description="Helical" evidence="1">
    <location>
        <begin position="7"/>
        <end position="25"/>
    </location>
</feature>
<proteinExistence type="predicted"/>
<keyword evidence="1" id="KW-1133">Transmembrane helix</keyword>
<reference evidence="2 3" key="1">
    <citation type="submission" date="2020-04" db="EMBL/GenBank/DDBJ databases">
        <title>Flammeovirga sp. SR4, a novel species isolated from seawater.</title>
        <authorList>
            <person name="Wang X."/>
        </authorList>
    </citation>
    <scope>NUCLEOTIDE SEQUENCE [LARGE SCALE GENOMIC DNA]</scope>
    <source>
        <strain evidence="2 3">ATCC 23126</strain>
    </source>
</reference>
<keyword evidence="1" id="KW-0812">Transmembrane</keyword>
<dbReference type="Proteomes" id="UP000576082">
    <property type="component" value="Unassembled WGS sequence"/>
</dbReference>
<keyword evidence="1" id="KW-0472">Membrane</keyword>
<dbReference type="EMBL" id="JABANE010000053">
    <property type="protein sequence ID" value="NME70012.1"/>
    <property type="molecule type" value="Genomic_DNA"/>
</dbReference>
<protein>
    <submittedName>
        <fullName evidence="2">Uroporphyrinogen decarboxylase</fullName>
    </submittedName>
</protein>
<organism evidence="2 3">
    <name type="scientific">Flammeovirga aprica JL-4</name>
    <dbReference type="NCBI Taxonomy" id="694437"/>
    <lineage>
        <taxon>Bacteria</taxon>
        <taxon>Pseudomonadati</taxon>
        <taxon>Bacteroidota</taxon>
        <taxon>Cytophagia</taxon>
        <taxon>Cytophagales</taxon>
        <taxon>Flammeovirgaceae</taxon>
        <taxon>Flammeovirga</taxon>
    </lineage>
</organism>
<dbReference type="AlphaFoldDB" id="A0A7X9RWI1"/>
<accession>A0A7X9RWI1</accession>
<evidence type="ECO:0000313" key="3">
    <source>
        <dbReference type="Proteomes" id="UP000576082"/>
    </source>
</evidence>
<gene>
    <name evidence="2" type="ORF">HHU12_18710</name>
</gene>
<comment type="caution">
    <text evidence="2">The sequence shown here is derived from an EMBL/GenBank/DDBJ whole genome shotgun (WGS) entry which is preliminary data.</text>
</comment>